<dbReference type="AlphaFoldDB" id="A0AAN6WI05"/>
<dbReference type="EMBL" id="MU864656">
    <property type="protein sequence ID" value="KAK4182464.1"/>
    <property type="molecule type" value="Genomic_DNA"/>
</dbReference>
<feature type="compositionally biased region" description="Pro residues" evidence="1">
    <location>
        <begin position="13"/>
        <end position="46"/>
    </location>
</feature>
<feature type="compositionally biased region" description="Low complexity" evidence="1">
    <location>
        <begin position="1"/>
        <end position="12"/>
    </location>
</feature>
<proteinExistence type="predicted"/>
<reference evidence="2" key="1">
    <citation type="journal article" date="2023" name="Mol. Phylogenet. Evol.">
        <title>Genome-scale phylogeny and comparative genomics of the fungal order Sordariales.</title>
        <authorList>
            <person name="Hensen N."/>
            <person name="Bonometti L."/>
            <person name="Westerberg I."/>
            <person name="Brannstrom I.O."/>
            <person name="Guillou S."/>
            <person name="Cros-Aarteil S."/>
            <person name="Calhoun S."/>
            <person name="Haridas S."/>
            <person name="Kuo A."/>
            <person name="Mondo S."/>
            <person name="Pangilinan J."/>
            <person name="Riley R."/>
            <person name="LaButti K."/>
            <person name="Andreopoulos B."/>
            <person name="Lipzen A."/>
            <person name="Chen C."/>
            <person name="Yan M."/>
            <person name="Daum C."/>
            <person name="Ng V."/>
            <person name="Clum A."/>
            <person name="Steindorff A."/>
            <person name="Ohm R.A."/>
            <person name="Martin F."/>
            <person name="Silar P."/>
            <person name="Natvig D.O."/>
            <person name="Lalanne C."/>
            <person name="Gautier V."/>
            <person name="Ament-Velasquez S.L."/>
            <person name="Kruys A."/>
            <person name="Hutchinson M.I."/>
            <person name="Powell A.J."/>
            <person name="Barry K."/>
            <person name="Miller A.N."/>
            <person name="Grigoriev I.V."/>
            <person name="Debuchy R."/>
            <person name="Gladieux P."/>
            <person name="Hiltunen Thoren M."/>
            <person name="Johannesson H."/>
        </authorList>
    </citation>
    <scope>NUCLEOTIDE SEQUENCE</scope>
    <source>
        <strain evidence="2">PSN309</strain>
    </source>
</reference>
<sequence length="103" mass="11628">MSQYPPQQGGYYPQPPPQGYPPQGYPPPDGGYPPQGYPPQGYPPPQQQMQYQQAPPPKEEKSHGCLYSWYVASPACPLAPPDQELIHLFALQYRRHVLLLALR</sequence>
<name>A0AAN6WI05_9PEZI</name>
<accession>A0AAN6WI05</accession>
<keyword evidence="3" id="KW-1185">Reference proteome</keyword>
<evidence type="ECO:0000256" key="1">
    <source>
        <dbReference type="SAM" id="MobiDB-lite"/>
    </source>
</evidence>
<dbReference type="PRINTS" id="PR00239">
    <property type="entry name" value="RHODOPSNTAIL"/>
</dbReference>
<organism evidence="2 3">
    <name type="scientific">Podospora australis</name>
    <dbReference type="NCBI Taxonomy" id="1536484"/>
    <lineage>
        <taxon>Eukaryota</taxon>
        <taxon>Fungi</taxon>
        <taxon>Dikarya</taxon>
        <taxon>Ascomycota</taxon>
        <taxon>Pezizomycotina</taxon>
        <taxon>Sordariomycetes</taxon>
        <taxon>Sordariomycetidae</taxon>
        <taxon>Sordariales</taxon>
        <taxon>Podosporaceae</taxon>
        <taxon>Podospora</taxon>
    </lineage>
</organism>
<evidence type="ECO:0000313" key="2">
    <source>
        <dbReference type="EMBL" id="KAK4182464.1"/>
    </source>
</evidence>
<dbReference type="Proteomes" id="UP001302126">
    <property type="component" value="Unassembled WGS sequence"/>
</dbReference>
<comment type="caution">
    <text evidence="2">The sequence shown here is derived from an EMBL/GenBank/DDBJ whole genome shotgun (WGS) entry which is preliminary data.</text>
</comment>
<feature type="region of interest" description="Disordered" evidence="1">
    <location>
        <begin position="1"/>
        <end position="62"/>
    </location>
</feature>
<evidence type="ECO:0008006" key="4">
    <source>
        <dbReference type="Google" id="ProtNLM"/>
    </source>
</evidence>
<evidence type="ECO:0000313" key="3">
    <source>
        <dbReference type="Proteomes" id="UP001302126"/>
    </source>
</evidence>
<reference evidence="2" key="2">
    <citation type="submission" date="2023-05" db="EMBL/GenBank/DDBJ databases">
        <authorList>
            <consortium name="Lawrence Berkeley National Laboratory"/>
            <person name="Steindorff A."/>
            <person name="Hensen N."/>
            <person name="Bonometti L."/>
            <person name="Westerberg I."/>
            <person name="Brannstrom I.O."/>
            <person name="Guillou S."/>
            <person name="Cros-Aarteil S."/>
            <person name="Calhoun S."/>
            <person name="Haridas S."/>
            <person name="Kuo A."/>
            <person name="Mondo S."/>
            <person name="Pangilinan J."/>
            <person name="Riley R."/>
            <person name="Labutti K."/>
            <person name="Andreopoulos B."/>
            <person name="Lipzen A."/>
            <person name="Chen C."/>
            <person name="Yanf M."/>
            <person name="Daum C."/>
            <person name="Ng V."/>
            <person name="Clum A."/>
            <person name="Ohm R."/>
            <person name="Martin F."/>
            <person name="Silar P."/>
            <person name="Natvig D."/>
            <person name="Lalanne C."/>
            <person name="Gautier V."/>
            <person name="Ament-Velasquez S.L."/>
            <person name="Kruys A."/>
            <person name="Hutchinson M.I."/>
            <person name="Powell A.J."/>
            <person name="Barry K."/>
            <person name="Miller A.N."/>
            <person name="Grigoriev I.V."/>
            <person name="Debuchy R."/>
            <person name="Gladieux P."/>
            <person name="Thoren M.H."/>
            <person name="Johannesson H."/>
        </authorList>
    </citation>
    <scope>NUCLEOTIDE SEQUENCE</scope>
    <source>
        <strain evidence="2">PSN309</strain>
    </source>
</reference>
<protein>
    <recommendedName>
        <fullName evidence="4">Rhodopsin</fullName>
    </recommendedName>
</protein>
<gene>
    <name evidence="2" type="ORF">QBC35DRAFT_169277</name>
</gene>